<dbReference type="Proteomes" id="UP001652624">
    <property type="component" value="Chromosome 11"/>
</dbReference>
<name>A0ABM3Y8V9_ERIEU</name>
<feature type="region of interest" description="Disordered" evidence="1">
    <location>
        <begin position="1"/>
        <end position="228"/>
    </location>
</feature>
<protein>
    <submittedName>
        <fullName evidence="3 4">Collagen alpha-1(III) chain-like isoform X1</fullName>
    </submittedName>
</protein>
<evidence type="ECO:0000313" key="3">
    <source>
        <dbReference type="RefSeq" id="XP_060057513.1"/>
    </source>
</evidence>
<feature type="compositionally biased region" description="Basic and acidic residues" evidence="1">
    <location>
        <begin position="153"/>
        <end position="166"/>
    </location>
</feature>
<sequence>MPAQRPESRAGDAVRSGRRVAVTAGGRARGSPAHRQQGPGCDRSKAQAPLPPGEANAGGSGESGRTGGAAGREVQSPAGRGAGRPLLPWRPNKGPRKCPAARPRLPGRAALSPGSPPPPTGPTREAGPAGARGGPGAAGSMAGTRRGAGGRAPSEKRGEEGARAGTREAAGGRGARRGRESRGARARGRRRGRGAAGARAGGGSLRRPSPRATFPFPHHRRRRAAARRLPGQRLAAPGRAGRQVGLGLSFSPGGGGVIPTDSPLQAATEASREKEATARFITGARCLHYKSTAPGGQFIHLFFG</sequence>
<organism evidence="2 3">
    <name type="scientific">Erinaceus europaeus</name>
    <name type="common">Western European hedgehog</name>
    <dbReference type="NCBI Taxonomy" id="9365"/>
    <lineage>
        <taxon>Eukaryota</taxon>
        <taxon>Metazoa</taxon>
        <taxon>Chordata</taxon>
        <taxon>Craniata</taxon>
        <taxon>Vertebrata</taxon>
        <taxon>Euteleostomi</taxon>
        <taxon>Mammalia</taxon>
        <taxon>Eutheria</taxon>
        <taxon>Laurasiatheria</taxon>
        <taxon>Eulipotyphla</taxon>
        <taxon>Erinaceidae</taxon>
        <taxon>Erinaceinae</taxon>
        <taxon>Erinaceus</taxon>
    </lineage>
</organism>
<evidence type="ECO:0000313" key="4">
    <source>
        <dbReference type="RefSeq" id="XP_060057514.1"/>
    </source>
</evidence>
<keyword evidence="2" id="KW-1185">Reference proteome</keyword>
<feature type="compositionally biased region" description="Gly residues" evidence="1">
    <location>
        <begin position="56"/>
        <end position="70"/>
    </location>
</feature>
<dbReference type="GeneID" id="132541336"/>
<feature type="compositionally biased region" description="Basic and acidic residues" evidence="1">
    <location>
        <begin position="1"/>
        <end position="12"/>
    </location>
</feature>
<feature type="compositionally biased region" description="Basic residues" evidence="1">
    <location>
        <begin position="184"/>
        <end position="193"/>
    </location>
</feature>
<dbReference type="RefSeq" id="XP_060057513.1">
    <property type="nucleotide sequence ID" value="XM_060201530.1"/>
</dbReference>
<gene>
    <name evidence="3 4" type="primary">LOC132541336</name>
</gene>
<accession>A0ABM3Y8V9</accession>
<dbReference type="RefSeq" id="XP_060057514.1">
    <property type="nucleotide sequence ID" value="XM_060201531.1"/>
</dbReference>
<reference evidence="3 4" key="1">
    <citation type="submission" date="2025-05" db="UniProtKB">
        <authorList>
            <consortium name="RefSeq"/>
        </authorList>
    </citation>
    <scope>IDENTIFICATION</scope>
</reference>
<proteinExistence type="predicted"/>
<evidence type="ECO:0000256" key="1">
    <source>
        <dbReference type="SAM" id="MobiDB-lite"/>
    </source>
</evidence>
<feature type="compositionally biased region" description="Low complexity" evidence="1">
    <location>
        <begin position="19"/>
        <end position="31"/>
    </location>
</feature>
<evidence type="ECO:0000313" key="2">
    <source>
        <dbReference type="Proteomes" id="UP001652624"/>
    </source>
</evidence>
<feature type="compositionally biased region" description="Low complexity" evidence="1">
    <location>
        <begin position="100"/>
        <end position="113"/>
    </location>
</feature>
<feature type="compositionally biased region" description="Basic residues" evidence="1">
    <location>
        <begin position="217"/>
        <end position="226"/>
    </location>
</feature>